<evidence type="ECO:0000313" key="2">
    <source>
        <dbReference type="Proteomes" id="UP000412028"/>
    </source>
</evidence>
<reference evidence="1 2" key="1">
    <citation type="journal article" date="2019" name="Syst. Appl. Microbiol.">
        <title>Characterization of Bifidobacterium species in feaces of the Egyptian fruit bat: Description of B. vespertilionis sp. nov. and B. rousetti sp. nov.</title>
        <authorList>
            <person name="Modesto M."/>
            <person name="Satti M."/>
            <person name="Watanabe K."/>
            <person name="Puglisi E."/>
            <person name="Morelli L."/>
            <person name="Huang C.-H."/>
            <person name="Liou J.-S."/>
            <person name="Miyashita M."/>
            <person name="Tamura T."/>
            <person name="Saito S."/>
            <person name="Mori K."/>
            <person name="Huang L."/>
            <person name="Sciavilla P."/>
            <person name="Sandri C."/>
            <person name="Spiezio C."/>
            <person name="Vitali F."/>
            <person name="Cavalieri D."/>
            <person name="Perpetuini G."/>
            <person name="Tofalo R."/>
            <person name="Bonetti A."/>
            <person name="Arita M."/>
            <person name="Mattarelli P."/>
        </authorList>
    </citation>
    <scope>NUCLEOTIDE SEQUENCE [LARGE SCALE GENOMIC DNA]</scope>
    <source>
        <strain evidence="1 2">RST7</strain>
    </source>
</reference>
<dbReference type="EMBL" id="RZUI01000001">
    <property type="protein sequence ID" value="KAA8832000.1"/>
    <property type="molecule type" value="Genomic_DNA"/>
</dbReference>
<protein>
    <submittedName>
        <fullName evidence="1">Uncharacterized protein</fullName>
    </submittedName>
</protein>
<organism evidence="1 2">
    <name type="scientific">Bifidobacterium tissieri</name>
    <dbReference type="NCBI Taxonomy" id="1630162"/>
    <lineage>
        <taxon>Bacteria</taxon>
        <taxon>Bacillati</taxon>
        <taxon>Actinomycetota</taxon>
        <taxon>Actinomycetes</taxon>
        <taxon>Bifidobacteriales</taxon>
        <taxon>Bifidobacteriaceae</taxon>
        <taxon>Bifidobacterium</taxon>
    </lineage>
</organism>
<accession>A0A5M9ZWP6</accession>
<dbReference type="Proteomes" id="UP000412028">
    <property type="component" value="Unassembled WGS sequence"/>
</dbReference>
<sequence length="541" mass="59531">MVMRVVTVTERVDDGVSPVRVPVKRIGDVTDSVIADSFRNMLPLDVLDRLLRLKLVQAGSYPGSIGAEYDREGRPWQLVPHAGYEDDWKPLPDGRTNVLPASIVARLMLRLDCVMIDDRAARIDDTDENQLAVYHLYVLGPDGEVGRERTDLRLGLLELYGLLRLMASVEGVVKLRRAVRIDGRSYEQDVDGRIIETRMGKDDLPLADIATPRVRRAEAILAPLIGQRAFDLLCVAFLHCLVATPRGFFLLSGDGYAIRTLLHAYIRSFRAIATDDVSLRRLKGGEGWATRTREIRKLIGKPITFMDGSERINGASVECINHISRGMAWSARSGEGEVRSWVFIATNKPVTPSAGEAMEGRMVPIRLGKSSKDEWEQKVDDGTGRLVKARAYASSPACIHDMVSRGLDLVMGAQAEAGTGVDMLHELSMNDATNAANPVEPDTDAGMVLARLILDDARARTGIESGTGDGCVTGIPAATATGILGGADNARTLLDKLEIDTRNHRIRKGGKRPYVLYLRNPRNKHLLELCDHARQDAKHDH</sequence>
<evidence type="ECO:0000313" key="1">
    <source>
        <dbReference type="EMBL" id="KAA8832000.1"/>
    </source>
</evidence>
<comment type="caution">
    <text evidence="1">The sequence shown here is derived from an EMBL/GenBank/DDBJ whole genome shotgun (WGS) entry which is preliminary data.</text>
</comment>
<name>A0A5M9ZWP6_9BIFI</name>
<proteinExistence type="predicted"/>
<dbReference type="AlphaFoldDB" id="A0A5M9ZWP6"/>
<gene>
    <name evidence="1" type="ORF">EMO89_00280</name>
</gene>